<dbReference type="UniPathway" id="UPA00109">
    <property type="reaction ID" value="UER00185"/>
</dbReference>
<dbReference type="GO" id="GO:0005524">
    <property type="term" value="F:ATP binding"/>
    <property type="evidence" value="ECO:0007669"/>
    <property type="project" value="UniProtKB-KW"/>
</dbReference>
<dbReference type="AlphaFoldDB" id="X6LAJ5"/>
<evidence type="ECO:0000313" key="18">
    <source>
        <dbReference type="Proteomes" id="UP000023152"/>
    </source>
</evidence>
<dbReference type="GO" id="GO:0005829">
    <property type="term" value="C:cytosol"/>
    <property type="evidence" value="ECO:0007669"/>
    <property type="project" value="TreeGrafter"/>
</dbReference>
<dbReference type="PANTHER" id="PTHR11406:SF0">
    <property type="entry name" value="PHOSPHOGLYCERATE KINASE"/>
    <property type="match status" value="1"/>
</dbReference>
<gene>
    <name evidence="17" type="ORF">RFI_39354</name>
</gene>
<evidence type="ECO:0000256" key="2">
    <source>
        <dbReference type="ARBA" id="ARBA00001946"/>
    </source>
</evidence>
<dbReference type="GO" id="GO:0043531">
    <property type="term" value="F:ADP binding"/>
    <property type="evidence" value="ECO:0007669"/>
    <property type="project" value="TreeGrafter"/>
</dbReference>
<keyword evidence="11 15" id="KW-0418">Kinase</keyword>
<dbReference type="InterPro" id="IPR036043">
    <property type="entry name" value="Phosphoglycerate_kinase_sf"/>
</dbReference>
<accession>X6LAJ5</accession>
<dbReference type="PRINTS" id="PR00477">
    <property type="entry name" value="PHGLYCKINASE"/>
</dbReference>
<evidence type="ECO:0000256" key="9">
    <source>
        <dbReference type="ARBA" id="ARBA00022723"/>
    </source>
</evidence>
<dbReference type="PANTHER" id="PTHR11406">
    <property type="entry name" value="PHOSPHOGLYCERATE KINASE"/>
    <property type="match status" value="1"/>
</dbReference>
<dbReference type="InterPro" id="IPR015824">
    <property type="entry name" value="Phosphoglycerate_kinase_N"/>
</dbReference>
<dbReference type="GO" id="GO:0046872">
    <property type="term" value="F:metal ion binding"/>
    <property type="evidence" value="ECO:0007669"/>
    <property type="project" value="UniProtKB-KW"/>
</dbReference>
<keyword evidence="8 15" id="KW-0808">Transferase</keyword>
<evidence type="ECO:0000256" key="1">
    <source>
        <dbReference type="ARBA" id="ARBA00000642"/>
    </source>
</evidence>
<protein>
    <recommendedName>
        <fullName evidence="7 15">Phosphoglycerate kinase</fullName>
        <ecNumber evidence="6 15">2.7.2.3</ecNumber>
    </recommendedName>
</protein>
<comment type="cofactor">
    <cofactor evidence="2">
        <name>Mg(2+)</name>
        <dbReference type="ChEBI" id="CHEBI:18420"/>
    </cofactor>
</comment>
<dbReference type="GO" id="GO:0004618">
    <property type="term" value="F:phosphoglycerate kinase activity"/>
    <property type="evidence" value="ECO:0007669"/>
    <property type="project" value="UniProtKB-EC"/>
</dbReference>
<comment type="similarity">
    <text evidence="4 15">Belongs to the phosphoglycerate kinase family.</text>
</comment>
<comment type="subunit">
    <text evidence="5 16">Monomer.</text>
</comment>
<evidence type="ECO:0000256" key="7">
    <source>
        <dbReference type="ARBA" id="ARBA00016471"/>
    </source>
</evidence>
<keyword evidence="12" id="KW-0067">ATP-binding</keyword>
<dbReference type="EMBL" id="ASPP01047458">
    <property type="protein sequence ID" value="ETN98161.1"/>
    <property type="molecule type" value="Genomic_DNA"/>
</dbReference>
<organism evidence="17 18">
    <name type="scientific">Reticulomyxa filosa</name>
    <dbReference type="NCBI Taxonomy" id="46433"/>
    <lineage>
        <taxon>Eukaryota</taxon>
        <taxon>Sar</taxon>
        <taxon>Rhizaria</taxon>
        <taxon>Retaria</taxon>
        <taxon>Foraminifera</taxon>
        <taxon>Monothalamids</taxon>
        <taxon>Reticulomyxidae</taxon>
        <taxon>Reticulomyxa</taxon>
    </lineage>
</organism>
<evidence type="ECO:0000256" key="12">
    <source>
        <dbReference type="ARBA" id="ARBA00022840"/>
    </source>
</evidence>
<sequence length="302" mass="32512">EGKGVDKDNKPAKADKEAIKKFCACLTSLADLYVNDAFGTCHRPHSSMVGVNVPLRAAGLLVEKELTYFNTALADPKRPYLAILEFLKTSCLCLWDKGGAKVTDKIKVIESLLDRVDEMIIGGGMCFTFLKVLHNAKIGKSLFDQEGAKIVNDLWKKAESKKVKIILPVDFVCGKEFKDETTIQTFSIKDGIPDDFIGMDIGPESIKLFAEIIAKAKTIMWNGPPGVFEFKNFGKGTTAMCQAMVDATAKGAITIVGGGDSAAAIANLKLEDKVSHVSTGGGASLELLEGKELPGVTYLTTL</sequence>
<evidence type="ECO:0000256" key="5">
    <source>
        <dbReference type="ARBA" id="ARBA00011245"/>
    </source>
</evidence>
<evidence type="ECO:0000256" key="3">
    <source>
        <dbReference type="ARBA" id="ARBA00004838"/>
    </source>
</evidence>
<keyword evidence="14" id="KW-0324">Glycolysis</keyword>
<name>X6LAJ5_RETFI</name>
<dbReference type="Gene3D" id="3.40.50.1260">
    <property type="entry name" value="Phosphoglycerate kinase, N-terminal domain"/>
    <property type="match status" value="2"/>
</dbReference>
<evidence type="ECO:0000256" key="8">
    <source>
        <dbReference type="ARBA" id="ARBA00022679"/>
    </source>
</evidence>
<evidence type="ECO:0000256" key="16">
    <source>
        <dbReference type="RuleBase" id="RU000696"/>
    </source>
</evidence>
<evidence type="ECO:0000313" key="17">
    <source>
        <dbReference type="EMBL" id="ETN98161.1"/>
    </source>
</evidence>
<dbReference type="Proteomes" id="UP000023152">
    <property type="component" value="Unassembled WGS sequence"/>
</dbReference>
<evidence type="ECO:0000256" key="6">
    <source>
        <dbReference type="ARBA" id="ARBA00013061"/>
    </source>
</evidence>
<feature type="non-terminal residue" evidence="17">
    <location>
        <position position="1"/>
    </location>
</feature>
<dbReference type="GO" id="GO:0006094">
    <property type="term" value="P:gluconeogenesis"/>
    <property type="evidence" value="ECO:0007669"/>
    <property type="project" value="TreeGrafter"/>
</dbReference>
<keyword evidence="9" id="KW-0479">Metal-binding</keyword>
<evidence type="ECO:0000256" key="4">
    <source>
        <dbReference type="ARBA" id="ARBA00008982"/>
    </source>
</evidence>
<dbReference type="SUPFAM" id="SSF53748">
    <property type="entry name" value="Phosphoglycerate kinase"/>
    <property type="match status" value="1"/>
</dbReference>
<keyword evidence="13" id="KW-0460">Magnesium</keyword>
<dbReference type="GO" id="GO:0006096">
    <property type="term" value="P:glycolytic process"/>
    <property type="evidence" value="ECO:0007669"/>
    <property type="project" value="UniProtKB-UniPathway"/>
</dbReference>
<reference evidence="17 18" key="1">
    <citation type="journal article" date="2013" name="Curr. Biol.">
        <title>The Genome of the Foraminiferan Reticulomyxa filosa.</title>
        <authorList>
            <person name="Glockner G."/>
            <person name="Hulsmann N."/>
            <person name="Schleicher M."/>
            <person name="Noegel A.A."/>
            <person name="Eichinger L."/>
            <person name="Gallinger C."/>
            <person name="Pawlowski J."/>
            <person name="Sierra R."/>
            <person name="Euteneuer U."/>
            <person name="Pillet L."/>
            <person name="Moustafa A."/>
            <person name="Platzer M."/>
            <person name="Groth M."/>
            <person name="Szafranski K."/>
            <person name="Schliwa M."/>
        </authorList>
    </citation>
    <scope>NUCLEOTIDE SEQUENCE [LARGE SCALE GENOMIC DNA]</scope>
</reference>
<proteinExistence type="inferred from homology"/>
<comment type="caution">
    <text evidence="17">The sequence shown here is derived from an EMBL/GenBank/DDBJ whole genome shotgun (WGS) entry which is preliminary data.</text>
</comment>
<dbReference type="Pfam" id="PF00162">
    <property type="entry name" value="PGK"/>
    <property type="match status" value="1"/>
</dbReference>
<keyword evidence="10" id="KW-0547">Nucleotide-binding</keyword>
<comment type="pathway">
    <text evidence="3 15">Carbohydrate degradation; glycolysis; pyruvate from D-glyceraldehyde 3-phosphate: step 2/5.</text>
</comment>
<dbReference type="OMA" id="CCFEERE"/>
<evidence type="ECO:0000256" key="13">
    <source>
        <dbReference type="ARBA" id="ARBA00022842"/>
    </source>
</evidence>
<dbReference type="EC" id="2.7.2.3" evidence="6 15"/>
<dbReference type="FunFam" id="3.40.50.1260:FF:000003">
    <property type="entry name" value="Phosphoglycerate kinase"/>
    <property type="match status" value="1"/>
</dbReference>
<keyword evidence="18" id="KW-1185">Reference proteome</keyword>
<comment type="catalytic activity">
    <reaction evidence="1 15">
        <text>(2R)-3-phosphoglycerate + ATP = (2R)-3-phospho-glyceroyl phosphate + ADP</text>
        <dbReference type="Rhea" id="RHEA:14801"/>
        <dbReference type="ChEBI" id="CHEBI:30616"/>
        <dbReference type="ChEBI" id="CHEBI:57604"/>
        <dbReference type="ChEBI" id="CHEBI:58272"/>
        <dbReference type="ChEBI" id="CHEBI:456216"/>
        <dbReference type="EC" id="2.7.2.3"/>
    </reaction>
</comment>
<evidence type="ECO:0000256" key="15">
    <source>
        <dbReference type="RuleBase" id="RU000532"/>
    </source>
</evidence>
<dbReference type="OrthoDB" id="275353at2759"/>
<dbReference type="InterPro" id="IPR001576">
    <property type="entry name" value="Phosphoglycerate_kinase"/>
</dbReference>
<evidence type="ECO:0000256" key="14">
    <source>
        <dbReference type="ARBA" id="ARBA00023152"/>
    </source>
</evidence>
<evidence type="ECO:0000256" key="10">
    <source>
        <dbReference type="ARBA" id="ARBA00022741"/>
    </source>
</evidence>
<evidence type="ECO:0000256" key="11">
    <source>
        <dbReference type="ARBA" id="ARBA00022777"/>
    </source>
</evidence>